<evidence type="ECO:0000313" key="1">
    <source>
        <dbReference type="EMBL" id="GEP45440.1"/>
    </source>
</evidence>
<dbReference type="Pfam" id="PF02597">
    <property type="entry name" value="ThiS"/>
    <property type="match status" value="1"/>
</dbReference>
<dbReference type="PANTHER" id="PTHR38031:SF1">
    <property type="entry name" value="SULFUR CARRIER PROTEIN CYSO"/>
    <property type="match status" value="1"/>
</dbReference>
<dbReference type="Gene3D" id="3.10.20.30">
    <property type="match status" value="1"/>
</dbReference>
<dbReference type="InterPro" id="IPR016155">
    <property type="entry name" value="Mopterin_synth/thiamin_S_b"/>
</dbReference>
<organism evidence="1 2">
    <name type="scientific">Brevifollis gellanilyticus</name>
    <dbReference type="NCBI Taxonomy" id="748831"/>
    <lineage>
        <taxon>Bacteria</taxon>
        <taxon>Pseudomonadati</taxon>
        <taxon>Verrucomicrobiota</taxon>
        <taxon>Verrucomicrobiia</taxon>
        <taxon>Verrucomicrobiales</taxon>
        <taxon>Verrucomicrobiaceae</taxon>
    </lineage>
</organism>
<keyword evidence="2" id="KW-1185">Reference proteome</keyword>
<dbReference type="EMBL" id="BKAG01000049">
    <property type="protein sequence ID" value="GEP45440.1"/>
    <property type="molecule type" value="Genomic_DNA"/>
</dbReference>
<protein>
    <recommendedName>
        <fullName evidence="3">Thiamine biosynthesis protein ThiS</fullName>
    </recommendedName>
</protein>
<evidence type="ECO:0008006" key="3">
    <source>
        <dbReference type="Google" id="ProtNLM"/>
    </source>
</evidence>
<dbReference type="InterPro" id="IPR052045">
    <property type="entry name" value="Sulfur_Carrier/Prot_Modifier"/>
</dbReference>
<dbReference type="PANTHER" id="PTHR38031">
    <property type="entry name" value="SULFUR CARRIER PROTEIN SLR0821-RELATED"/>
    <property type="match status" value="1"/>
</dbReference>
<dbReference type="RefSeq" id="WP_146854342.1">
    <property type="nucleotide sequence ID" value="NZ_BKAG01000049.1"/>
</dbReference>
<proteinExistence type="predicted"/>
<comment type="caution">
    <text evidence="1">The sequence shown here is derived from an EMBL/GenBank/DDBJ whole genome shotgun (WGS) entry which is preliminary data.</text>
</comment>
<accession>A0A512MFC9</accession>
<dbReference type="CDD" id="cd17040">
    <property type="entry name" value="Ubl_MoaD_like"/>
    <property type="match status" value="1"/>
</dbReference>
<dbReference type="OrthoDB" id="9156098at2"/>
<sequence>MPVVQFTANLARQAAAPTCEVAGSTVREALDAVFIQHPLLRGYVLDDQASLRKHVVVFVDGTAIADRKKLTDAVSEKSEIFVMQALSGG</sequence>
<dbReference type="AlphaFoldDB" id="A0A512MFC9"/>
<evidence type="ECO:0000313" key="2">
    <source>
        <dbReference type="Proteomes" id="UP000321577"/>
    </source>
</evidence>
<dbReference type="InterPro" id="IPR012675">
    <property type="entry name" value="Beta-grasp_dom_sf"/>
</dbReference>
<gene>
    <name evidence="1" type="ORF">BGE01nite_47310</name>
</gene>
<reference evidence="1 2" key="1">
    <citation type="submission" date="2019-07" db="EMBL/GenBank/DDBJ databases">
        <title>Whole genome shotgun sequence of Brevifollis gellanilyticus NBRC 108608.</title>
        <authorList>
            <person name="Hosoyama A."/>
            <person name="Uohara A."/>
            <person name="Ohji S."/>
            <person name="Ichikawa N."/>
        </authorList>
    </citation>
    <scope>NUCLEOTIDE SEQUENCE [LARGE SCALE GENOMIC DNA]</scope>
    <source>
        <strain evidence="1 2">NBRC 108608</strain>
    </source>
</reference>
<name>A0A512MFC9_9BACT</name>
<dbReference type="Proteomes" id="UP000321577">
    <property type="component" value="Unassembled WGS sequence"/>
</dbReference>
<dbReference type="SUPFAM" id="SSF54285">
    <property type="entry name" value="MoaD/ThiS"/>
    <property type="match status" value="1"/>
</dbReference>
<dbReference type="InterPro" id="IPR003749">
    <property type="entry name" value="ThiS/MoaD-like"/>
</dbReference>